<reference evidence="2" key="1">
    <citation type="journal article" date="2019" name="Int. J. Syst. Evol. Microbiol.">
        <title>The Global Catalogue of Microorganisms (GCM) 10K type strain sequencing project: providing services to taxonomists for standard genome sequencing and annotation.</title>
        <authorList>
            <consortium name="The Broad Institute Genomics Platform"/>
            <consortium name="The Broad Institute Genome Sequencing Center for Infectious Disease"/>
            <person name="Wu L."/>
            <person name="Ma J."/>
        </authorList>
    </citation>
    <scope>NUCLEOTIDE SEQUENCE [LARGE SCALE GENOMIC DNA]</scope>
    <source>
        <strain evidence="2">JCM 17688</strain>
    </source>
</reference>
<sequence length="59" mass="6105">MPGVRPAVLTAIGALLCATMLKSDAAAAAARLGERMSCILAVLVYGVLLRGRPAVHRCE</sequence>
<gene>
    <name evidence="1" type="ORF">GCM10023147_13410</name>
</gene>
<comment type="caution">
    <text evidence="1">The sequence shown here is derived from an EMBL/GenBank/DDBJ whole genome shotgun (WGS) entry which is preliminary data.</text>
</comment>
<protein>
    <submittedName>
        <fullName evidence="1">Uncharacterized protein</fullName>
    </submittedName>
</protein>
<evidence type="ECO:0000313" key="2">
    <source>
        <dbReference type="Proteomes" id="UP001500635"/>
    </source>
</evidence>
<evidence type="ECO:0000313" key="1">
    <source>
        <dbReference type="EMBL" id="GAA4388149.1"/>
    </source>
</evidence>
<organism evidence="1 2">
    <name type="scientific">Tsukamurella soli</name>
    <dbReference type="NCBI Taxonomy" id="644556"/>
    <lineage>
        <taxon>Bacteria</taxon>
        <taxon>Bacillati</taxon>
        <taxon>Actinomycetota</taxon>
        <taxon>Actinomycetes</taxon>
        <taxon>Mycobacteriales</taxon>
        <taxon>Tsukamurellaceae</taxon>
        <taxon>Tsukamurella</taxon>
    </lineage>
</organism>
<dbReference type="RefSeq" id="WP_385923091.1">
    <property type="nucleotide sequence ID" value="NZ_JBHTGI010000001.1"/>
</dbReference>
<accession>A0ABP8JBD5</accession>
<keyword evidence="2" id="KW-1185">Reference proteome</keyword>
<name>A0ABP8JBD5_9ACTN</name>
<dbReference type="Proteomes" id="UP001500635">
    <property type="component" value="Unassembled WGS sequence"/>
</dbReference>
<dbReference type="EMBL" id="BAABFR010000014">
    <property type="protein sequence ID" value="GAA4388149.1"/>
    <property type="molecule type" value="Genomic_DNA"/>
</dbReference>
<proteinExistence type="predicted"/>